<sequence length="131" mass="15150">MVLRFNLLHLVRIVRLIAVKLGRLVYVLRHRAKETQGRRRVTHFRRRCGGGCAVAQIWVVTPYRLYVNGWDSYWLMEAGVWDRSRSKVSKMFNKAAQMGLAVCRTWAFSDPPGPNSLQISPGLFDHSIHDK</sequence>
<organism evidence="1">
    <name type="scientific">Opuntia streptacantha</name>
    <name type="common">Prickly pear cactus</name>
    <name type="synonym">Opuntia cardona</name>
    <dbReference type="NCBI Taxonomy" id="393608"/>
    <lineage>
        <taxon>Eukaryota</taxon>
        <taxon>Viridiplantae</taxon>
        <taxon>Streptophyta</taxon>
        <taxon>Embryophyta</taxon>
        <taxon>Tracheophyta</taxon>
        <taxon>Spermatophyta</taxon>
        <taxon>Magnoliopsida</taxon>
        <taxon>eudicotyledons</taxon>
        <taxon>Gunneridae</taxon>
        <taxon>Pentapetalae</taxon>
        <taxon>Caryophyllales</taxon>
        <taxon>Cactineae</taxon>
        <taxon>Cactaceae</taxon>
        <taxon>Opuntioideae</taxon>
        <taxon>Opuntia</taxon>
    </lineage>
</organism>
<dbReference type="Gene3D" id="3.20.20.80">
    <property type="entry name" value="Glycosidases"/>
    <property type="match status" value="1"/>
</dbReference>
<dbReference type="PANTHER" id="PTHR31451:SF51">
    <property type="entry name" value="MANNAN ENDO-1,4-BETA-MANNOSIDASE 6"/>
    <property type="match status" value="1"/>
</dbReference>
<reference evidence="1" key="2">
    <citation type="submission" date="2020-07" db="EMBL/GenBank/DDBJ databases">
        <authorList>
            <person name="Vera ALvarez R."/>
            <person name="Arias-Moreno D.M."/>
            <person name="Jimenez-Jacinto V."/>
            <person name="Jimenez-Bremont J.F."/>
            <person name="Swaminathan K."/>
            <person name="Moose S.P."/>
            <person name="Guerrero-Gonzalez M.L."/>
            <person name="Marino-Ramirez L."/>
            <person name="Landsman D."/>
            <person name="Rodriguez-Kessler M."/>
            <person name="Delgado-Sanchez P."/>
        </authorList>
    </citation>
    <scope>NUCLEOTIDE SEQUENCE</scope>
    <source>
        <tissue evidence="1">Cladode</tissue>
    </source>
</reference>
<accession>A0A7C9AG15</accession>
<dbReference type="PANTHER" id="PTHR31451">
    <property type="match status" value="1"/>
</dbReference>
<keyword evidence="1" id="KW-0326">Glycosidase</keyword>
<protein>
    <submittedName>
        <fullName evidence="1">Mannan endo-1,4-beta-mannosidase</fullName>
        <ecNumber evidence="1">3.2.1.78</ecNumber>
    </submittedName>
</protein>
<dbReference type="AlphaFoldDB" id="A0A7C9AG15"/>
<evidence type="ECO:0000313" key="1">
    <source>
        <dbReference type="EMBL" id="MBA4667598.1"/>
    </source>
</evidence>
<dbReference type="SUPFAM" id="SSF51445">
    <property type="entry name" value="(Trans)glycosidases"/>
    <property type="match status" value="1"/>
</dbReference>
<keyword evidence="1" id="KW-0378">Hydrolase</keyword>
<dbReference type="InterPro" id="IPR017853">
    <property type="entry name" value="GH"/>
</dbReference>
<dbReference type="EMBL" id="GISG01236154">
    <property type="protein sequence ID" value="MBA4667598.1"/>
    <property type="molecule type" value="Transcribed_RNA"/>
</dbReference>
<dbReference type="InterPro" id="IPR045053">
    <property type="entry name" value="MAN-like"/>
</dbReference>
<dbReference type="GO" id="GO:0016985">
    <property type="term" value="F:mannan endo-1,4-beta-mannosidase activity"/>
    <property type="evidence" value="ECO:0007669"/>
    <property type="project" value="UniProtKB-EC"/>
</dbReference>
<proteinExistence type="predicted"/>
<name>A0A7C9AG15_OPUST</name>
<dbReference type="EC" id="3.2.1.78" evidence="1"/>
<reference evidence="1" key="1">
    <citation type="journal article" date="2013" name="J. Plant Res.">
        <title>Effect of fungi and light on seed germination of three Opuntia species from semiarid lands of central Mexico.</title>
        <authorList>
            <person name="Delgado-Sanchez P."/>
            <person name="Jimenez-Bremont J.F."/>
            <person name="Guerrero-Gonzalez Mde L."/>
            <person name="Flores J."/>
        </authorList>
    </citation>
    <scope>NUCLEOTIDE SEQUENCE</scope>
    <source>
        <tissue evidence="1">Cladode</tissue>
    </source>
</reference>